<gene>
    <name evidence="2" type="ORF">PMEA_00005595</name>
</gene>
<reference evidence="2 3" key="1">
    <citation type="submission" date="2022-05" db="EMBL/GenBank/DDBJ databases">
        <authorList>
            <consortium name="Genoscope - CEA"/>
            <person name="William W."/>
        </authorList>
    </citation>
    <scope>NUCLEOTIDE SEQUENCE [LARGE SCALE GENOMIC DNA]</scope>
</reference>
<evidence type="ECO:0000313" key="2">
    <source>
        <dbReference type="EMBL" id="CAH3113804.1"/>
    </source>
</evidence>
<dbReference type="AlphaFoldDB" id="A0AAU9WI88"/>
<feature type="region of interest" description="Disordered" evidence="1">
    <location>
        <begin position="94"/>
        <end position="122"/>
    </location>
</feature>
<sequence length="122" mass="13564">KPNNSAKPANEFKATAVLPYVKGLSEQLRRCLKQQGVRAVFKSETTLRSQLVRPKDAVDLAKQDGVVYRIPCECGKVYIGETGRPMQTEFRSTIEKFDSPVPRPPPFQSMPTTPDTSHSGTK</sequence>
<organism evidence="2 3">
    <name type="scientific">Pocillopora meandrina</name>
    <dbReference type="NCBI Taxonomy" id="46732"/>
    <lineage>
        <taxon>Eukaryota</taxon>
        <taxon>Metazoa</taxon>
        <taxon>Cnidaria</taxon>
        <taxon>Anthozoa</taxon>
        <taxon>Hexacorallia</taxon>
        <taxon>Scleractinia</taxon>
        <taxon>Astrocoeniina</taxon>
        <taxon>Pocilloporidae</taxon>
        <taxon>Pocillopora</taxon>
    </lineage>
</organism>
<evidence type="ECO:0000313" key="3">
    <source>
        <dbReference type="Proteomes" id="UP001159428"/>
    </source>
</evidence>
<protein>
    <submittedName>
        <fullName evidence="2">Uncharacterized protein</fullName>
    </submittedName>
</protein>
<evidence type="ECO:0000256" key="1">
    <source>
        <dbReference type="SAM" id="MobiDB-lite"/>
    </source>
</evidence>
<feature type="compositionally biased region" description="Polar residues" evidence="1">
    <location>
        <begin position="109"/>
        <end position="122"/>
    </location>
</feature>
<dbReference type="Proteomes" id="UP001159428">
    <property type="component" value="Unassembled WGS sequence"/>
</dbReference>
<accession>A0AAU9WI88</accession>
<proteinExistence type="predicted"/>
<feature type="non-terminal residue" evidence="2">
    <location>
        <position position="1"/>
    </location>
</feature>
<dbReference type="EMBL" id="CALNXJ010000014">
    <property type="protein sequence ID" value="CAH3113804.1"/>
    <property type="molecule type" value="Genomic_DNA"/>
</dbReference>
<comment type="caution">
    <text evidence="2">The sequence shown here is derived from an EMBL/GenBank/DDBJ whole genome shotgun (WGS) entry which is preliminary data.</text>
</comment>
<name>A0AAU9WI88_9CNID</name>
<keyword evidence="3" id="KW-1185">Reference proteome</keyword>